<dbReference type="InterPro" id="IPR049167">
    <property type="entry name" value="GH39_C"/>
</dbReference>
<evidence type="ECO:0000256" key="5">
    <source>
        <dbReference type="PIRSR" id="PIRSR600514-1"/>
    </source>
</evidence>
<evidence type="ECO:0000259" key="6">
    <source>
        <dbReference type="Pfam" id="PF01229"/>
    </source>
</evidence>
<evidence type="ECO:0008006" key="10">
    <source>
        <dbReference type="Google" id="ProtNLM"/>
    </source>
</evidence>
<dbReference type="Gene3D" id="2.60.40.10">
    <property type="entry name" value="Immunoglobulins"/>
    <property type="match status" value="1"/>
</dbReference>
<dbReference type="FunCoup" id="A0A7R8V0Q8">
    <property type="interactions" value="96"/>
</dbReference>
<sequence length="640" mass="73089">MGIRSCDGCSQYVRVKMLHLIFLASICAYSAAYELNLHVSEVNTSLHELPRFWTNTGFCPMGRITNNDISNFLLSNDVKTNLALIGALPNNGISRVRIHWLLELIKFVRLDSGRVPVYDFSQLDRFLDTMVQANLSVGFELMGNPNGMFNLKHISSGALWEDLVFSIGRRYKIRYGANTLKTWQFETWNEPDLKTYNLLNFTITDYLDYIKMIRRGLDAVGRTANDTHFELSGPAGLFKNISHHPLCWGVLKYCNENNSCPFDRMTFHRKGTGHSAAEIVEGGMALMKTIQTEFPKLKDIKFSNNEADPIAGWSTPRPFQSDVRYAAMLVNTIFQHWSAKLNTEVFRHLDSISHDNAFLSYHPHEFDQRTLFARFQMNLTTPPHTQFIQKPVYVALGLLGNLAEFASDVTTVKDLDISYLFTRNHHKTPLYSAIVIVANARKKRIEFDLTISLPKLAKGENVASIVEVIEADITDPVKIWKFHGSPAYPNASLRQIMRDNQGPMLLNSTIWKLSKNPEEPPNLKLHLSLKAPSIELLRVCSSLNPLPAKPTNVRIEQVNPSEVLIFWNDLYQRERCIKTYEVYFKECNGSEWIFVSKKHHVPFLSYHYQPENGKTCGDYMVRGVDLFTRFGPYSKVASIG</sequence>
<dbReference type="PROSITE" id="PS01027">
    <property type="entry name" value="GLYCOSYL_HYDROL_F39"/>
    <property type="match status" value="1"/>
</dbReference>
<feature type="active site" description="Proton donor" evidence="5">
    <location>
        <position position="190"/>
    </location>
</feature>
<dbReference type="PRINTS" id="PR00745">
    <property type="entry name" value="GLHYDRLASE39"/>
</dbReference>
<evidence type="ECO:0000313" key="8">
    <source>
        <dbReference type="EMBL" id="CAD7089484.1"/>
    </source>
</evidence>
<dbReference type="Gene3D" id="3.20.20.80">
    <property type="entry name" value="Glycosidases"/>
    <property type="match status" value="1"/>
</dbReference>
<dbReference type="SUPFAM" id="SSF51445">
    <property type="entry name" value="(Trans)glycosidases"/>
    <property type="match status" value="1"/>
</dbReference>
<evidence type="ECO:0000256" key="4">
    <source>
        <dbReference type="ARBA" id="ARBA00023295"/>
    </source>
</evidence>
<accession>A0A7R8V0Q8</accession>
<dbReference type="GO" id="GO:0003940">
    <property type="term" value="F:L-iduronidase activity"/>
    <property type="evidence" value="ECO:0007669"/>
    <property type="project" value="TreeGrafter"/>
</dbReference>
<dbReference type="SUPFAM" id="SSF51011">
    <property type="entry name" value="Glycosyl hydrolase domain"/>
    <property type="match status" value="1"/>
</dbReference>
<dbReference type="OrthoDB" id="15153at2759"/>
<dbReference type="InterPro" id="IPR051923">
    <property type="entry name" value="Glycosyl_Hydrolase_39"/>
</dbReference>
<keyword evidence="4" id="KW-0326">Glycosidase</keyword>
<keyword evidence="3" id="KW-0378">Hydrolase</keyword>
<evidence type="ECO:0000256" key="2">
    <source>
        <dbReference type="ARBA" id="ARBA00022729"/>
    </source>
</evidence>
<dbReference type="EMBL" id="LR899012">
    <property type="protein sequence ID" value="CAD7089484.1"/>
    <property type="molecule type" value="Genomic_DNA"/>
</dbReference>
<evidence type="ECO:0000256" key="3">
    <source>
        <dbReference type="ARBA" id="ARBA00022801"/>
    </source>
</evidence>
<dbReference type="InterPro" id="IPR003961">
    <property type="entry name" value="FN3_dom"/>
</dbReference>
<dbReference type="Proteomes" id="UP000594454">
    <property type="component" value="Chromosome 4"/>
</dbReference>
<dbReference type="PANTHER" id="PTHR12631:SF8">
    <property type="entry name" value="ALPHA-L-IDURONIDASE"/>
    <property type="match status" value="1"/>
</dbReference>
<evidence type="ECO:0000256" key="1">
    <source>
        <dbReference type="ARBA" id="ARBA00008875"/>
    </source>
</evidence>
<dbReference type="InterPro" id="IPR049165">
    <property type="entry name" value="GH39_as"/>
</dbReference>
<organism evidence="8 9">
    <name type="scientific">Hermetia illucens</name>
    <name type="common">Black soldier fly</name>
    <dbReference type="NCBI Taxonomy" id="343691"/>
    <lineage>
        <taxon>Eukaryota</taxon>
        <taxon>Metazoa</taxon>
        <taxon>Ecdysozoa</taxon>
        <taxon>Arthropoda</taxon>
        <taxon>Hexapoda</taxon>
        <taxon>Insecta</taxon>
        <taxon>Pterygota</taxon>
        <taxon>Neoptera</taxon>
        <taxon>Endopterygota</taxon>
        <taxon>Diptera</taxon>
        <taxon>Brachycera</taxon>
        <taxon>Stratiomyomorpha</taxon>
        <taxon>Stratiomyidae</taxon>
        <taxon>Hermetiinae</taxon>
        <taxon>Hermetia</taxon>
    </lineage>
</organism>
<dbReference type="InParanoid" id="A0A7R8V0Q8"/>
<dbReference type="CDD" id="cd00063">
    <property type="entry name" value="FN3"/>
    <property type="match status" value="1"/>
</dbReference>
<dbReference type="AlphaFoldDB" id="A0A7R8V0Q8"/>
<feature type="domain" description="Alpha-L-iduronidase C-terminal" evidence="7">
    <location>
        <begin position="551"/>
        <end position="635"/>
    </location>
</feature>
<evidence type="ECO:0000259" key="7">
    <source>
        <dbReference type="Pfam" id="PF21200"/>
    </source>
</evidence>
<dbReference type="InterPro" id="IPR000514">
    <property type="entry name" value="Glyco_hydro_39"/>
</dbReference>
<keyword evidence="9" id="KW-1185">Reference proteome</keyword>
<dbReference type="InterPro" id="IPR013783">
    <property type="entry name" value="Ig-like_fold"/>
</dbReference>
<dbReference type="InterPro" id="IPR036116">
    <property type="entry name" value="FN3_sf"/>
</dbReference>
<dbReference type="GO" id="GO:0005975">
    <property type="term" value="P:carbohydrate metabolic process"/>
    <property type="evidence" value="ECO:0007669"/>
    <property type="project" value="InterPro"/>
</dbReference>
<proteinExistence type="inferred from homology"/>
<dbReference type="FunFam" id="3.20.20.80:FF:000245">
    <property type="entry name" value="Histone H2B"/>
    <property type="match status" value="1"/>
</dbReference>
<dbReference type="SUPFAM" id="SSF49265">
    <property type="entry name" value="Fibronectin type III"/>
    <property type="match status" value="1"/>
</dbReference>
<reference evidence="8 9" key="1">
    <citation type="submission" date="2020-11" db="EMBL/GenBank/DDBJ databases">
        <authorList>
            <person name="Wallbank WR R."/>
            <person name="Pardo Diaz C."/>
            <person name="Kozak K."/>
            <person name="Martin S."/>
            <person name="Jiggins C."/>
            <person name="Moest M."/>
            <person name="Warren A I."/>
            <person name="Generalovic N T."/>
            <person name="Byers J.R.P. K."/>
            <person name="Montejo-Kovacevich G."/>
            <person name="Yen C E."/>
        </authorList>
    </citation>
    <scope>NUCLEOTIDE SEQUENCE [LARGE SCALE GENOMIC DNA]</scope>
</reference>
<name>A0A7R8V0Q8_HERIL</name>
<keyword evidence="2" id="KW-0732">Signal</keyword>
<dbReference type="PANTHER" id="PTHR12631">
    <property type="entry name" value="ALPHA-L-IDURONIDASE"/>
    <property type="match status" value="1"/>
</dbReference>
<comment type="similarity">
    <text evidence="1">Belongs to the glycosyl hydrolase 39 family.</text>
</comment>
<dbReference type="Pfam" id="PF01229">
    <property type="entry name" value="Glyco_hydro_39"/>
    <property type="match status" value="1"/>
</dbReference>
<dbReference type="InterPro" id="IPR017853">
    <property type="entry name" value="GH"/>
</dbReference>
<dbReference type="InterPro" id="IPR049166">
    <property type="entry name" value="GH39_cat"/>
</dbReference>
<protein>
    <recommendedName>
        <fullName evidence="10">Alpha-L-iduronidase</fullName>
    </recommendedName>
</protein>
<feature type="domain" description="Glycosyl hydrolases family 39 N-terminal catalytic" evidence="6">
    <location>
        <begin position="43"/>
        <end position="504"/>
    </location>
</feature>
<gene>
    <name evidence="8" type="ORF">HERILL_LOCUS12027</name>
</gene>
<evidence type="ECO:0000313" key="9">
    <source>
        <dbReference type="Proteomes" id="UP000594454"/>
    </source>
</evidence>
<dbReference type="Gene3D" id="2.60.40.1500">
    <property type="entry name" value="Glycosyl hydrolase domain, family 39"/>
    <property type="match status" value="1"/>
</dbReference>
<dbReference type="Pfam" id="PF21200">
    <property type="entry name" value="Glyco_hydro_39_C"/>
    <property type="match status" value="1"/>
</dbReference>